<feature type="transmembrane region" description="Helical" evidence="7">
    <location>
        <begin position="94"/>
        <end position="115"/>
    </location>
</feature>
<comment type="similarity">
    <text evidence="7">Belongs to the binding-protein-dependent transport system permease family.</text>
</comment>
<proteinExistence type="inferred from homology"/>
<protein>
    <submittedName>
        <fullName evidence="9">Protein lplB</fullName>
    </submittedName>
</protein>
<name>A0A089LAK0_PAEBO</name>
<evidence type="ECO:0000256" key="5">
    <source>
        <dbReference type="ARBA" id="ARBA00022989"/>
    </source>
</evidence>
<evidence type="ECO:0000256" key="4">
    <source>
        <dbReference type="ARBA" id="ARBA00022692"/>
    </source>
</evidence>
<dbReference type="Gene3D" id="1.10.3720.10">
    <property type="entry name" value="MetI-like"/>
    <property type="match status" value="1"/>
</dbReference>
<dbReference type="Proteomes" id="UP000029518">
    <property type="component" value="Chromosome"/>
</dbReference>
<evidence type="ECO:0000256" key="2">
    <source>
        <dbReference type="ARBA" id="ARBA00022448"/>
    </source>
</evidence>
<feature type="transmembrane region" description="Helical" evidence="7">
    <location>
        <begin position="136"/>
        <end position="152"/>
    </location>
</feature>
<dbReference type="CDD" id="cd06261">
    <property type="entry name" value="TM_PBP2"/>
    <property type="match status" value="1"/>
</dbReference>
<keyword evidence="2 7" id="KW-0813">Transport</keyword>
<reference evidence="9" key="1">
    <citation type="submission" date="2014-08" db="EMBL/GenBank/DDBJ databases">
        <title>Comparative genomics of the Paenibacillus odorifer group.</title>
        <authorList>
            <person name="den Bakker H.C."/>
            <person name="Tsai Y.-C.Y.-C."/>
            <person name="Martin N."/>
            <person name="Korlach J."/>
            <person name="Wiedmann M."/>
        </authorList>
    </citation>
    <scope>NUCLEOTIDE SEQUENCE [LARGE SCALE GENOMIC DNA]</scope>
    <source>
        <strain evidence="9">DSM 13188</strain>
    </source>
</reference>
<evidence type="ECO:0000313" key="9">
    <source>
        <dbReference type="EMBL" id="AIQ58511.1"/>
    </source>
</evidence>
<comment type="subcellular location">
    <subcellularLocation>
        <location evidence="1 7">Cell membrane</location>
        <topology evidence="1 7">Multi-pass membrane protein</topology>
    </subcellularLocation>
</comment>
<dbReference type="PROSITE" id="PS50928">
    <property type="entry name" value="ABC_TM1"/>
    <property type="match status" value="1"/>
</dbReference>
<keyword evidence="10" id="KW-1185">Reference proteome</keyword>
<dbReference type="InterPro" id="IPR050809">
    <property type="entry name" value="UgpAE/MalFG_permease"/>
</dbReference>
<dbReference type="PANTHER" id="PTHR43227">
    <property type="entry name" value="BLL4140 PROTEIN"/>
    <property type="match status" value="1"/>
</dbReference>
<feature type="transmembrane region" description="Helical" evidence="7">
    <location>
        <begin position="179"/>
        <end position="207"/>
    </location>
</feature>
<dbReference type="InterPro" id="IPR035906">
    <property type="entry name" value="MetI-like_sf"/>
</dbReference>
<evidence type="ECO:0000313" key="10">
    <source>
        <dbReference type="Proteomes" id="UP000029518"/>
    </source>
</evidence>
<evidence type="ECO:0000256" key="6">
    <source>
        <dbReference type="ARBA" id="ARBA00023136"/>
    </source>
</evidence>
<keyword evidence="3" id="KW-1003">Cell membrane</keyword>
<dbReference type="GO" id="GO:0005886">
    <property type="term" value="C:plasma membrane"/>
    <property type="evidence" value="ECO:0007669"/>
    <property type="project" value="UniProtKB-SubCell"/>
</dbReference>
<evidence type="ECO:0000256" key="3">
    <source>
        <dbReference type="ARBA" id="ARBA00022475"/>
    </source>
</evidence>
<keyword evidence="5 7" id="KW-1133">Transmembrane helix</keyword>
<dbReference type="GO" id="GO:0055085">
    <property type="term" value="P:transmembrane transport"/>
    <property type="evidence" value="ECO:0007669"/>
    <property type="project" value="InterPro"/>
</dbReference>
<keyword evidence="4 7" id="KW-0812">Transmembrane</keyword>
<feature type="transmembrane region" description="Helical" evidence="7">
    <location>
        <begin position="33"/>
        <end position="57"/>
    </location>
</feature>
<organism evidence="9 10">
    <name type="scientific">Paenibacillus borealis</name>
    <dbReference type="NCBI Taxonomy" id="160799"/>
    <lineage>
        <taxon>Bacteria</taxon>
        <taxon>Bacillati</taxon>
        <taxon>Bacillota</taxon>
        <taxon>Bacilli</taxon>
        <taxon>Bacillales</taxon>
        <taxon>Paenibacillaceae</taxon>
        <taxon>Paenibacillus</taxon>
    </lineage>
</organism>
<feature type="domain" description="ABC transmembrane type-1" evidence="8">
    <location>
        <begin position="90"/>
        <end position="308"/>
    </location>
</feature>
<feature type="transmembrane region" description="Helical" evidence="7">
    <location>
        <begin position="287"/>
        <end position="308"/>
    </location>
</feature>
<sequence length="320" mass="36107">MTNVEIERRLHIRKEGSRVSWWTGWIRQWDLQLMVVPAMIFIFIFSYLPMYGVLMAFQDYQLFGGFLHSPWVGLKHFEAFFNSPDFWRVMRNTMVISLLKLCFGFPAPILLALMLNEVRSMMFKRVVQTVSYLPHFLSWVIVGGFVGSMLSTDNGSVNMLLMSLNLTSEPISFLSVPEYFWGILVGTGMWKEMGFAAIVYLAAIAGIDPHLYEAASIDGAGRFKQIQLITLPCIRPVIIIFMILAVGNILNAGFEDILILATNPILRDVSDVIDTYVYRMGILNNRFSYAAAAGLFKAVVSVTLLALANKAARKMGSSLW</sequence>
<accession>A0A089LAK0</accession>
<dbReference type="PANTHER" id="PTHR43227:SF11">
    <property type="entry name" value="BLL4140 PROTEIN"/>
    <property type="match status" value="1"/>
</dbReference>
<dbReference type="EMBL" id="CP009285">
    <property type="protein sequence ID" value="AIQ58511.1"/>
    <property type="molecule type" value="Genomic_DNA"/>
</dbReference>
<evidence type="ECO:0000256" key="1">
    <source>
        <dbReference type="ARBA" id="ARBA00004651"/>
    </source>
</evidence>
<dbReference type="HOGENOM" id="CLU_016047_0_1_9"/>
<dbReference type="KEGG" id="pbd:PBOR_17385"/>
<evidence type="ECO:0000256" key="7">
    <source>
        <dbReference type="RuleBase" id="RU363032"/>
    </source>
</evidence>
<dbReference type="OrthoDB" id="9785836at2"/>
<keyword evidence="6 7" id="KW-0472">Membrane</keyword>
<dbReference type="InterPro" id="IPR000515">
    <property type="entry name" value="MetI-like"/>
</dbReference>
<gene>
    <name evidence="9" type="ORF">PBOR_17385</name>
</gene>
<feature type="transmembrane region" description="Helical" evidence="7">
    <location>
        <begin position="228"/>
        <end position="250"/>
    </location>
</feature>
<dbReference type="SUPFAM" id="SSF161098">
    <property type="entry name" value="MetI-like"/>
    <property type="match status" value="1"/>
</dbReference>
<dbReference type="Pfam" id="PF00528">
    <property type="entry name" value="BPD_transp_1"/>
    <property type="match status" value="1"/>
</dbReference>
<evidence type="ECO:0000259" key="8">
    <source>
        <dbReference type="PROSITE" id="PS50928"/>
    </source>
</evidence>
<dbReference type="AlphaFoldDB" id="A0A089LAK0"/>